<dbReference type="Proteomes" id="UP000886124">
    <property type="component" value="Unassembled WGS sequence"/>
</dbReference>
<sequence length="145" mass="16768">MDQTHQDFYKKLRRQINAFLEKKNFKYGDLLLLVPDFFHLLVKLSLDPRVPREKKIKLAAAIAYFFSPLDFIPEAILGPVGYMDDLAVAAYVLNDFINHGDLDLLYEHWAGESDVLASIQNILTVADSYLGQGLWERIKQRIQQQ</sequence>
<dbReference type="Pfam" id="PF06803">
    <property type="entry name" value="DUF1232"/>
    <property type="match status" value="1"/>
</dbReference>
<evidence type="ECO:0000256" key="1">
    <source>
        <dbReference type="ARBA" id="ARBA00004127"/>
    </source>
</evidence>
<reference evidence="6" key="1">
    <citation type="journal article" date="2020" name="mSystems">
        <title>Genome- and Community-Level Interaction Insights into Carbon Utilization and Element Cycling Functions of Hydrothermarchaeota in Hydrothermal Sediment.</title>
        <authorList>
            <person name="Zhou Z."/>
            <person name="Liu Y."/>
            <person name="Xu W."/>
            <person name="Pan J."/>
            <person name="Luo Z.H."/>
            <person name="Li M."/>
        </authorList>
    </citation>
    <scope>NUCLEOTIDE SEQUENCE [LARGE SCALE GENOMIC DNA]</scope>
    <source>
        <strain evidence="6">HyVt-527</strain>
    </source>
</reference>
<proteinExistence type="predicted"/>
<name>A0A7V5UF39_CALAY</name>
<keyword evidence="4" id="KW-0472">Membrane</keyword>
<comment type="caution">
    <text evidence="6">The sequence shown here is derived from an EMBL/GenBank/DDBJ whole genome shotgun (WGS) entry which is preliminary data.</text>
</comment>
<keyword evidence="2" id="KW-0812">Transmembrane</keyword>
<keyword evidence="3" id="KW-1133">Transmembrane helix</keyword>
<organism evidence="6">
    <name type="scientific">Caldithrix abyssi</name>
    <dbReference type="NCBI Taxonomy" id="187145"/>
    <lineage>
        <taxon>Bacteria</taxon>
        <taxon>Pseudomonadati</taxon>
        <taxon>Calditrichota</taxon>
        <taxon>Calditrichia</taxon>
        <taxon>Calditrichales</taxon>
        <taxon>Calditrichaceae</taxon>
        <taxon>Caldithrix</taxon>
    </lineage>
</organism>
<gene>
    <name evidence="6" type="ORF">ENJ89_06895</name>
</gene>
<evidence type="ECO:0000259" key="5">
    <source>
        <dbReference type="Pfam" id="PF06803"/>
    </source>
</evidence>
<feature type="domain" description="DUF1232" evidence="5">
    <location>
        <begin position="55"/>
        <end position="90"/>
    </location>
</feature>
<comment type="subcellular location">
    <subcellularLocation>
        <location evidence="1">Endomembrane system</location>
        <topology evidence="1">Multi-pass membrane protein</topology>
    </subcellularLocation>
</comment>
<accession>A0A7V5UF39</accession>
<evidence type="ECO:0000256" key="4">
    <source>
        <dbReference type="ARBA" id="ARBA00023136"/>
    </source>
</evidence>
<evidence type="ECO:0000256" key="2">
    <source>
        <dbReference type="ARBA" id="ARBA00022692"/>
    </source>
</evidence>
<dbReference type="InterPro" id="IPR010652">
    <property type="entry name" value="DUF1232"/>
</dbReference>
<protein>
    <submittedName>
        <fullName evidence="6">DUF1232 domain-containing protein</fullName>
    </submittedName>
</protein>
<evidence type="ECO:0000313" key="6">
    <source>
        <dbReference type="EMBL" id="HHJ52904.1"/>
    </source>
</evidence>
<dbReference type="EMBL" id="DROD01000457">
    <property type="protein sequence ID" value="HHJ52904.1"/>
    <property type="molecule type" value="Genomic_DNA"/>
</dbReference>
<dbReference type="AlphaFoldDB" id="A0A7V5UF39"/>
<dbReference type="GO" id="GO:0012505">
    <property type="term" value="C:endomembrane system"/>
    <property type="evidence" value="ECO:0007669"/>
    <property type="project" value="UniProtKB-SubCell"/>
</dbReference>
<evidence type="ECO:0000256" key="3">
    <source>
        <dbReference type="ARBA" id="ARBA00022989"/>
    </source>
</evidence>